<protein>
    <recommendedName>
        <fullName evidence="8">Zn(2)-C6 fungal-type domain-containing protein</fullName>
    </recommendedName>
</protein>
<evidence type="ECO:0000256" key="4">
    <source>
        <dbReference type="ARBA" id="ARBA00023125"/>
    </source>
</evidence>
<dbReference type="PANTHER" id="PTHR36206">
    <property type="entry name" value="ASPERCRYPTIN BIOSYNTHESIS CLUSTER-SPECIFIC TRANSCRIPTION REGULATOR ATNN-RELATED"/>
    <property type="match status" value="1"/>
</dbReference>
<keyword evidence="3" id="KW-0805">Transcription regulation</keyword>
<evidence type="ECO:0000256" key="7">
    <source>
        <dbReference type="SAM" id="MobiDB-lite"/>
    </source>
</evidence>
<dbReference type="GeneID" id="37228884"/>
<dbReference type="AlphaFoldDB" id="A0A395GRH5"/>
<dbReference type="GO" id="GO:0009893">
    <property type="term" value="P:positive regulation of metabolic process"/>
    <property type="evidence" value="ECO:0007669"/>
    <property type="project" value="UniProtKB-ARBA"/>
</dbReference>
<accession>A0A395GRH5</accession>
<name>A0A395GRH5_9EURO</name>
<organism evidence="9 10">
    <name type="scientific">Aspergillus ibericus CBS 121593</name>
    <dbReference type="NCBI Taxonomy" id="1448316"/>
    <lineage>
        <taxon>Eukaryota</taxon>
        <taxon>Fungi</taxon>
        <taxon>Dikarya</taxon>
        <taxon>Ascomycota</taxon>
        <taxon>Pezizomycotina</taxon>
        <taxon>Eurotiomycetes</taxon>
        <taxon>Eurotiomycetidae</taxon>
        <taxon>Eurotiales</taxon>
        <taxon>Aspergillaceae</taxon>
        <taxon>Aspergillus</taxon>
        <taxon>Aspergillus subgen. Circumdati</taxon>
    </lineage>
</organism>
<dbReference type="Gene3D" id="4.10.240.10">
    <property type="entry name" value="Zn(2)-C6 fungal-type DNA-binding domain"/>
    <property type="match status" value="1"/>
</dbReference>
<evidence type="ECO:0000259" key="8">
    <source>
        <dbReference type="SMART" id="SM00066"/>
    </source>
</evidence>
<dbReference type="InterPro" id="IPR001138">
    <property type="entry name" value="Zn2Cys6_DnaBD"/>
</dbReference>
<evidence type="ECO:0000256" key="2">
    <source>
        <dbReference type="ARBA" id="ARBA00022833"/>
    </source>
</evidence>
<dbReference type="InterPro" id="IPR036864">
    <property type="entry name" value="Zn2-C6_fun-type_DNA-bd_sf"/>
</dbReference>
<reference evidence="9 10" key="1">
    <citation type="submission" date="2018-02" db="EMBL/GenBank/DDBJ databases">
        <title>The genomes of Aspergillus section Nigri reveals drivers in fungal speciation.</title>
        <authorList>
            <consortium name="DOE Joint Genome Institute"/>
            <person name="Vesth T.C."/>
            <person name="Nybo J."/>
            <person name="Theobald S."/>
            <person name="Brandl J."/>
            <person name="Frisvad J.C."/>
            <person name="Nielsen K.F."/>
            <person name="Lyhne E.K."/>
            <person name="Kogle M.E."/>
            <person name="Kuo A."/>
            <person name="Riley R."/>
            <person name="Clum A."/>
            <person name="Nolan M."/>
            <person name="Lipzen A."/>
            <person name="Salamov A."/>
            <person name="Henrissat B."/>
            <person name="Wiebenga A."/>
            <person name="De vries R.P."/>
            <person name="Grigoriev I.V."/>
            <person name="Mortensen U.H."/>
            <person name="Andersen M.R."/>
            <person name="Baker S.E."/>
        </authorList>
    </citation>
    <scope>NUCLEOTIDE SEQUENCE [LARGE SCALE GENOMIC DNA]</scope>
    <source>
        <strain evidence="9 10">CBS 121593</strain>
    </source>
</reference>
<keyword evidence="4" id="KW-0238">DNA-binding</keyword>
<dbReference type="Pfam" id="PF11951">
    <property type="entry name" value="Fungal_trans_2"/>
    <property type="match status" value="1"/>
</dbReference>
<evidence type="ECO:0000256" key="5">
    <source>
        <dbReference type="ARBA" id="ARBA00023163"/>
    </source>
</evidence>
<dbReference type="PANTHER" id="PTHR36206:SF4">
    <property type="entry name" value="HYPOTHETICAL CONSERVED PROTEIN (EUROFUNG)-RELATED"/>
    <property type="match status" value="1"/>
</dbReference>
<evidence type="ECO:0000256" key="3">
    <source>
        <dbReference type="ARBA" id="ARBA00023015"/>
    </source>
</evidence>
<dbReference type="GO" id="GO:0008270">
    <property type="term" value="F:zinc ion binding"/>
    <property type="evidence" value="ECO:0007669"/>
    <property type="project" value="InterPro"/>
</dbReference>
<dbReference type="SUPFAM" id="SSF57701">
    <property type="entry name" value="Zn2/Cys6 DNA-binding domain"/>
    <property type="match status" value="1"/>
</dbReference>
<dbReference type="Proteomes" id="UP000249402">
    <property type="component" value="Unassembled WGS sequence"/>
</dbReference>
<dbReference type="GO" id="GO:0000981">
    <property type="term" value="F:DNA-binding transcription factor activity, RNA polymerase II-specific"/>
    <property type="evidence" value="ECO:0007669"/>
    <property type="project" value="InterPro"/>
</dbReference>
<keyword evidence="10" id="KW-1185">Reference proteome</keyword>
<feature type="region of interest" description="Disordered" evidence="7">
    <location>
        <begin position="31"/>
        <end position="62"/>
    </location>
</feature>
<dbReference type="EMBL" id="KZ824464">
    <property type="protein sequence ID" value="RAK97307.1"/>
    <property type="molecule type" value="Genomic_DNA"/>
</dbReference>
<dbReference type="InterPro" id="IPR052360">
    <property type="entry name" value="Transcr_Regulatory_Proteins"/>
</dbReference>
<dbReference type="InterPro" id="IPR021858">
    <property type="entry name" value="Fun_TF"/>
</dbReference>
<evidence type="ECO:0000256" key="1">
    <source>
        <dbReference type="ARBA" id="ARBA00022723"/>
    </source>
</evidence>
<dbReference type="Pfam" id="PF00172">
    <property type="entry name" value="Zn_clus"/>
    <property type="match status" value="1"/>
</dbReference>
<dbReference type="OrthoDB" id="2593732at2759"/>
<feature type="compositionally biased region" description="Basic and acidic residues" evidence="7">
    <location>
        <begin position="52"/>
        <end position="62"/>
    </location>
</feature>
<keyword evidence="6" id="KW-0539">Nucleus</keyword>
<dbReference type="RefSeq" id="XP_025571635.1">
    <property type="nucleotide sequence ID" value="XM_025724019.1"/>
</dbReference>
<evidence type="ECO:0000313" key="10">
    <source>
        <dbReference type="Proteomes" id="UP000249402"/>
    </source>
</evidence>
<gene>
    <name evidence="9" type="ORF">BO80DRAFT_496376</name>
</gene>
<dbReference type="SMART" id="SM00066">
    <property type="entry name" value="GAL4"/>
    <property type="match status" value="1"/>
</dbReference>
<keyword evidence="1" id="KW-0479">Metal-binding</keyword>
<dbReference type="VEuPathDB" id="FungiDB:BO80DRAFT_496376"/>
<dbReference type="STRING" id="1448316.A0A395GRH5"/>
<evidence type="ECO:0000313" key="9">
    <source>
        <dbReference type="EMBL" id="RAK97307.1"/>
    </source>
</evidence>
<evidence type="ECO:0000256" key="6">
    <source>
        <dbReference type="ARBA" id="ARBA00023242"/>
    </source>
</evidence>
<sequence length="469" mass="54083">MMAKRQRAATSRSRTGCHTCKIRHIKCDEQKPERHQCKRTGRKCDGYSQQRPRNDVEPTRKPKISADHRIVREERHYLYFFNMQTAQALSGVFDSALWRRQIPQLSECEPVVRHAPAAVSAAHERALALQRDPSTRRISNERFIVYQYNEAIQHLRSYLASSGGKPDLMLITCFLFVCLEMLNGNMRQALDHLEAGLKIIQGTTDQQSPSTQSNETDRELFHLSLRLNIQLAINERPMVALNLESMFSEEKLTDELMNRTLMFIRVAGNERTGRAHLESQQLQLRQAFETWNRAFNCLTTKSRSTAKEDPRGPLLLRMLYLDTWIWMNTCLSQNQTAFDSYTPAFAEIIHCVTQVIELDAAVDYKSTKRAPDIFTLETGIITCLYYVATGRREPTIRREAIRLLGLCTNQEGLWEKRVVMKTAQLVMDLEEENLSSLPGDNIRCTRQVELLSKPNGPDGAWYTRVHFVE</sequence>
<feature type="domain" description="Zn(2)-C6 fungal-type" evidence="8">
    <location>
        <begin position="11"/>
        <end position="55"/>
    </location>
</feature>
<proteinExistence type="predicted"/>
<dbReference type="GO" id="GO:0003677">
    <property type="term" value="F:DNA binding"/>
    <property type="evidence" value="ECO:0007669"/>
    <property type="project" value="UniProtKB-KW"/>
</dbReference>
<keyword evidence="2" id="KW-0862">Zinc</keyword>
<keyword evidence="5" id="KW-0804">Transcription</keyword>